<dbReference type="SUPFAM" id="SSF116726">
    <property type="entry name" value="TrkA C-terminal domain-like"/>
    <property type="match status" value="1"/>
</dbReference>
<dbReference type="InterPro" id="IPR050721">
    <property type="entry name" value="Trk_Ktr_HKT_K-transport"/>
</dbReference>
<dbReference type="GO" id="GO:0005886">
    <property type="term" value="C:plasma membrane"/>
    <property type="evidence" value="ECO:0007669"/>
    <property type="project" value="UniProtKB-SubCell"/>
</dbReference>
<keyword evidence="3" id="KW-0812">Transmembrane</keyword>
<feature type="domain" description="RCK C-terminal" evidence="5">
    <location>
        <begin position="246"/>
        <end position="335"/>
    </location>
</feature>
<comment type="caution">
    <text evidence="6">The sequence shown here is derived from an EMBL/GenBank/DDBJ whole genome shotgun (WGS) entry which is preliminary data.</text>
</comment>
<feature type="region of interest" description="Disordered" evidence="2">
    <location>
        <begin position="332"/>
        <end position="352"/>
    </location>
</feature>
<dbReference type="PROSITE" id="PS51201">
    <property type="entry name" value="RCK_N"/>
    <property type="match status" value="1"/>
</dbReference>
<evidence type="ECO:0000256" key="3">
    <source>
        <dbReference type="SAM" id="Phobius"/>
    </source>
</evidence>
<dbReference type="SUPFAM" id="SSF51735">
    <property type="entry name" value="NAD(P)-binding Rossmann-fold domains"/>
    <property type="match status" value="1"/>
</dbReference>
<dbReference type="EMBL" id="JRYO01000228">
    <property type="protein sequence ID" value="KHE90886.1"/>
    <property type="molecule type" value="Genomic_DNA"/>
</dbReference>
<dbReference type="Gene3D" id="3.30.70.1450">
    <property type="entry name" value="Regulator of K+ conductance, C-terminal domain"/>
    <property type="match status" value="1"/>
</dbReference>
<feature type="domain" description="RCK N-terminal" evidence="4">
    <location>
        <begin position="112"/>
        <end position="226"/>
    </location>
</feature>
<feature type="compositionally biased region" description="Polar residues" evidence="2">
    <location>
        <begin position="342"/>
        <end position="352"/>
    </location>
</feature>
<dbReference type="PROSITE" id="PS51202">
    <property type="entry name" value="RCK_C"/>
    <property type="match status" value="1"/>
</dbReference>
<evidence type="ECO:0000259" key="5">
    <source>
        <dbReference type="PROSITE" id="PS51202"/>
    </source>
</evidence>
<dbReference type="InterPro" id="IPR036291">
    <property type="entry name" value="NAD(P)-bd_dom_sf"/>
</dbReference>
<organism evidence="6 7">
    <name type="scientific">Candidatus Scalindua brodae</name>
    <dbReference type="NCBI Taxonomy" id="237368"/>
    <lineage>
        <taxon>Bacteria</taxon>
        <taxon>Pseudomonadati</taxon>
        <taxon>Planctomycetota</taxon>
        <taxon>Candidatus Brocadiia</taxon>
        <taxon>Candidatus Brocadiales</taxon>
        <taxon>Candidatus Scalinduaceae</taxon>
        <taxon>Candidatus Scalindua</taxon>
    </lineage>
</organism>
<dbReference type="InterPro" id="IPR003148">
    <property type="entry name" value="RCK_N"/>
</dbReference>
<dbReference type="GO" id="GO:0006813">
    <property type="term" value="P:potassium ion transport"/>
    <property type="evidence" value="ECO:0007669"/>
    <property type="project" value="InterPro"/>
</dbReference>
<gene>
    <name evidence="6" type="primary">trkA_2</name>
    <name evidence="6" type="ORF">SCABRO_03364</name>
</gene>
<feature type="transmembrane region" description="Helical" evidence="3">
    <location>
        <begin position="66"/>
        <end position="87"/>
    </location>
</feature>
<dbReference type="PATRIC" id="fig|237368.3.peg.3629"/>
<dbReference type="eggNOG" id="COG1226">
    <property type="taxonomic scope" value="Bacteria"/>
</dbReference>
<evidence type="ECO:0000313" key="7">
    <source>
        <dbReference type="Proteomes" id="UP000030652"/>
    </source>
</evidence>
<dbReference type="AlphaFoldDB" id="A0A0B0EFP3"/>
<dbReference type="PANTHER" id="PTHR43833">
    <property type="entry name" value="POTASSIUM CHANNEL PROTEIN 2-RELATED-RELATED"/>
    <property type="match status" value="1"/>
</dbReference>
<evidence type="ECO:0000313" key="6">
    <source>
        <dbReference type="EMBL" id="KHE90886.1"/>
    </source>
</evidence>
<dbReference type="Pfam" id="PF02254">
    <property type="entry name" value="TrkA_N"/>
    <property type="match status" value="1"/>
</dbReference>
<reference evidence="6 7" key="1">
    <citation type="submission" date="2014-10" db="EMBL/GenBank/DDBJ databases">
        <title>Draft genome of anammox bacterium scalindua brodae, obtained using differential coverage binning of sequence data from two enrichment reactors.</title>
        <authorList>
            <person name="Speth D.R."/>
            <person name="Russ L."/>
            <person name="Kartal B."/>
            <person name="Op den Camp H.J."/>
            <person name="Dutilh B.E."/>
            <person name="Jetten M.S."/>
        </authorList>
    </citation>
    <scope>NUCLEOTIDE SEQUENCE [LARGE SCALE GENOMIC DNA]</scope>
    <source>
        <strain evidence="6">RU1</strain>
    </source>
</reference>
<dbReference type="Proteomes" id="UP000030652">
    <property type="component" value="Unassembled WGS sequence"/>
</dbReference>
<dbReference type="GO" id="GO:0008324">
    <property type="term" value="F:monoatomic cation transmembrane transporter activity"/>
    <property type="evidence" value="ECO:0007669"/>
    <property type="project" value="InterPro"/>
</dbReference>
<accession>A0A0B0EFP3</accession>
<proteinExistence type="predicted"/>
<dbReference type="Gene3D" id="1.10.287.70">
    <property type="match status" value="1"/>
</dbReference>
<comment type="subcellular location">
    <subcellularLocation>
        <location evidence="1">Cell membrane</location>
        <topology evidence="1">Multi-pass membrane protein</topology>
    </subcellularLocation>
</comment>
<feature type="transmembrane region" description="Helical" evidence="3">
    <location>
        <begin position="12"/>
        <end position="32"/>
    </location>
</feature>
<dbReference type="InterPro" id="IPR036721">
    <property type="entry name" value="RCK_C_sf"/>
</dbReference>
<dbReference type="Pfam" id="PF02080">
    <property type="entry name" value="TrkA_C"/>
    <property type="match status" value="1"/>
</dbReference>
<sequence>MQNSATTFRRKLILSLVLFIIVLLSGTAGYYFIEGWQLFDSLYMTVITLSTVGFHEIEPLSKEGKAFTIGLIFFSLGVVAYALNYGLKAIFEGEFQDVFGRRKLKKVLESLENHYIVCGYGRMGKVICTELKRKGIPFVIVEKEPQELDLDEDVIITYGDATRDELLRDVGIEKAKGLISVLDSDAQNLYVVLSARGLNNDLFIVARANEEGADYKLTRAGADKVVSPYHIGGLRIAHTILKPTVVDFLELTAKAGNMEIQIEEVVVEEASALAGKTIKDADIRAKNWVVIVALKKKNGKILFNPRAHTLIEEGDKVAVIGEPEHFNQFEKMARGKRKPDLSNKSSTNLTGF</sequence>
<dbReference type="Gene3D" id="3.40.50.720">
    <property type="entry name" value="NAD(P)-binding Rossmann-like Domain"/>
    <property type="match status" value="1"/>
</dbReference>
<evidence type="ECO:0000256" key="2">
    <source>
        <dbReference type="SAM" id="MobiDB-lite"/>
    </source>
</evidence>
<feature type="compositionally biased region" description="Basic and acidic residues" evidence="2">
    <location>
        <begin position="332"/>
        <end position="341"/>
    </location>
</feature>
<protein>
    <submittedName>
        <fullName evidence="6">Potassium uptake system protein TrkA</fullName>
    </submittedName>
</protein>
<keyword evidence="3" id="KW-1133">Transmembrane helix</keyword>
<keyword evidence="3" id="KW-0472">Membrane</keyword>
<dbReference type="InterPro" id="IPR013099">
    <property type="entry name" value="K_chnl_dom"/>
</dbReference>
<evidence type="ECO:0000256" key="1">
    <source>
        <dbReference type="ARBA" id="ARBA00004651"/>
    </source>
</evidence>
<dbReference type="PANTHER" id="PTHR43833:SF9">
    <property type="entry name" value="POTASSIUM CHANNEL PROTEIN YUGO-RELATED"/>
    <property type="match status" value="1"/>
</dbReference>
<dbReference type="SUPFAM" id="SSF81324">
    <property type="entry name" value="Voltage-gated potassium channels"/>
    <property type="match status" value="1"/>
</dbReference>
<dbReference type="InterPro" id="IPR006037">
    <property type="entry name" value="RCK_C"/>
</dbReference>
<dbReference type="Pfam" id="PF07885">
    <property type="entry name" value="Ion_trans_2"/>
    <property type="match status" value="1"/>
</dbReference>
<evidence type="ECO:0000259" key="4">
    <source>
        <dbReference type="PROSITE" id="PS51201"/>
    </source>
</evidence>
<name>A0A0B0EFP3_9BACT</name>